<dbReference type="EMBL" id="JAIPUX010000439">
    <property type="protein sequence ID" value="KAH0629042.1"/>
    <property type="molecule type" value="Genomic_DNA"/>
</dbReference>
<accession>A0ABQ7THW3</accession>
<evidence type="ECO:0000256" key="1">
    <source>
        <dbReference type="ARBA" id="ARBA00006484"/>
    </source>
</evidence>
<dbReference type="PANTHER" id="PTHR43313:SF11">
    <property type="entry name" value="RETINOL DEHYDROGENASE 16"/>
    <property type="match status" value="1"/>
</dbReference>
<keyword evidence="3" id="KW-1185">Reference proteome</keyword>
<reference evidence="2 3" key="1">
    <citation type="journal article" date="2022" name="Gigascience">
        <title>A chromosome-level genome assembly and annotation of the desert horned lizard, Phrynosoma platyrhinos, provides insight into chromosomal rearrangements among reptiles.</title>
        <authorList>
            <person name="Koochekian N."/>
            <person name="Ascanio A."/>
            <person name="Farleigh K."/>
            <person name="Card D.C."/>
            <person name="Schield D.R."/>
            <person name="Castoe T.A."/>
            <person name="Jezkova T."/>
        </authorList>
    </citation>
    <scope>NUCLEOTIDE SEQUENCE [LARGE SCALE GENOMIC DNA]</scope>
    <source>
        <strain evidence="2">NK-2021</strain>
    </source>
</reference>
<evidence type="ECO:0000313" key="3">
    <source>
        <dbReference type="Proteomes" id="UP000826234"/>
    </source>
</evidence>
<comment type="similarity">
    <text evidence="1">Belongs to the short-chain dehydrogenases/reductases (SDR) family.</text>
</comment>
<gene>
    <name evidence="2" type="ORF">JD844_010797</name>
</gene>
<comment type="caution">
    <text evidence="2">The sequence shown here is derived from an EMBL/GenBank/DDBJ whole genome shotgun (WGS) entry which is preliminary data.</text>
</comment>
<organism evidence="2 3">
    <name type="scientific">Phrynosoma platyrhinos</name>
    <name type="common">Desert horned lizard</name>
    <dbReference type="NCBI Taxonomy" id="52577"/>
    <lineage>
        <taxon>Eukaryota</taxon>
        <taxon>Metazoa</taxon>
        <taxon>Chordata</taxon>
        <taxon>Craniata</taxon>
        <taxon>Vertebrata</taxon>
        <taxon>Euteleostomi</taxon>
        <taxon>Lepidosauria</taxon>
        <taxon>Squamata</taxon>
        <taxon>Bifurcata</taxon>
        <taxon>Unidentata</taxon>
        <taxon>Episquamata</taxon>
        <taxon>Toxicofera</taxon>
        <taxon>Iguania</taxon>
        <taxon>Phrynosomatidae</taxon>
        <taxon>Phrynosomatinae</taxon>
        <taxon>Phrynosoma</taxon>
    </lineage>
</organism>
<sequence length="110" mass="12625">MAPRTSAVLKGTVEMQAHCSRDLSLVTNCMEHALTAVYPRMRYSAGWDAKLFYIPMSYMPTRIFDLVFGWFELKFKQDSIAVKVVETAKKEGTVPICRKKGSRRLELLVY</sequence>
<name>A0ABQ7THW3_PHRPL</name>
<evidence type="ECO:0000313" key="2">
    <source>
        <dbReference type="EMBL" id="KAH0629042.1"/>
    </source>
</evidence>
<dbReference type="Proteomes" id="UP000826234">
    <property type="component" value="Unassembled WGS sequence"/>
</dbReference>
<dbReference type="PANTHER" id="PTHR43313">
    <property type="entry name" value="SHORT-CHAIN DEHYDROGENASE/REDUCTASE FAMILY 9C"/>
    <property type="match status" value="1"/>
</dbReference>
<proteinExistence type="inferred from homology"/>
<protein>
    <submittedName>
        <fullName evidence="2">Uncharacterized protein</fullName>
    </submittedName>
</protein>